<protein>
    <submittedName>
        <fullName evidence="4">Uncharacterized protein</fullName>
    </submittedName>
</protein>
<accession>A0AA88LY98</accession>
<evidence type="ECO:0000256" key="1">
    <source>
        <dbReference type="ARBA" id="ARBA00006270"/>
    </source>
</evidence>
<dbReference type="EMBL" id="JAUPFM010000016">
    <property type="protein sequence ID" value="KAK2826566.1"/>
    <property type="molecule type" value="Genomic_DNA"/>
</dbReference>
<dbReference type="GO" id="GO:0005764">
    <property type="term" value="C:lysosome"/>
    <property type="evidence" value="ECO:0007669"/>
    <property type="project" value="TreeGrafter"/>
</dbReference>
<keyword evidence="2" id="KW-0547">Nucleotide-binding</keyword>
<dbReference type="GO" id="GO:0005525">
    <property type="term" value="F:GTP binding"/>
    <property type="evidence" value="ECO:0007669"/>
    <property type="project" value="UniProtKB-KW"/>
</dbReference>
<comment type="similarity">
    <text evidence="1">Belongs to the small GTPase superfamily. Rab family.</text>
</comment>
<dbReference type="SMART" id="SM00175">
    <property type="entry name" value="RAB"/>
    <property type="match status" value="1"/>
</dbReference>
<dbReference type="GO" id="GO:0008333">
    <property type="term" value="P:endosome to lysosome transport"/>
    <property type="evidence" value="ECO:0007669"/>
    <property type="project" value="TreeGrafter"/>
</dbReference>
<comment type="caution">
    <text evidence="4">The sequence shown here is derived from an EMBL/GenBank/DDBJ whole genome shotgun (WGS) entry which is preliminary data.</text>
</comment>
<dbReference type="Proteomes" id="UP001187415">
    <property type="component" value="Unassembled WGS sequence"/>
</dbReference>
<dbReference type="PROSITE" id="PS51419">
    <property type="entry name" value="RAB"/>
    <property type="match status" value="1"/>
</dbReference>
<dbReference type="PANTHER" id="PTHR47981:SF39">
    <property type="entry name" value="RAS-RELATED PROTEIN RAB"/>
    <property type="match status" value="1"/>
</dbReference>
<dbReference type="GO" id="GO:0003924">
    <property type="term" value="F:GTPase activity"/>
    <property type="evidence" value="ECO:0007669"/>
    <property type="project" value="InterPro"/>
</dbReference>
<evidence type="ECO:0000313" key="4">
    <source>
        <dbReference type="EMBL" id="KAK2826566.1"/>
    </source>
</evidence>
<dbReference type="InterPro" id="IPR027417">
    <property type="entry name" value="P-loop_NTPase"/>
</dbReference>
<evidence type="ECO:0000256" key="2">
    <source>
        <dbReference type="ARBA" id="ARBA00022741"/>
    </source>
</evidence>
<evidence type="ECO:0000256" key="3">
    <source>
        <dbReference type="ARBA" id="ARBA00023134"/>
    </source>
</evidence>
<evidence type="ECO:0000313" key="5">
    <source>
        <dbReference type="Proteomes" id="UP001187415"/>
    </source>
</evidence>
<gene>
    <name evidence="4" type="ORF">Q5P01_020780</name>
</gene>
<organism evidence="4 5">
    <name type="scientific">Channa striata</name>
    <name type="common">Snakehead murrel</name>
    <name type="synonym">Ophicephalus striatus</name>
    <dbReference type="NCBI Taxonomy" id="64152"/>
    <lineage>
        <taxon>Eukaryota</taxon>
        <taxon>Metazoa</taxon>
        <taxon>Chordata</taxon>
        <taxon>Craniata</taxon>
        <taxon>Vertebrata</taxon>
        <taxon>Euteleostomi</taxon>
        <taxon>Actinopterygii</taxon>
        <taxon>Neopterygii</taxon>
        <taxon>Teleostei</taxon>
        <taxon>Neoteleostei</taxon>
        <taxon>Acanthomorphata</taxon>
        <taxon>Anabantaria</taxon>
        <taxon>Anabantiformes</taxon>
        <taxon>Channoidei</taxon>
        <taxon>Channidae</taxon>
        <taxon>Channa</taxon>
    </lineage>
</organism>
<dbReference type="GO" id="GO:0005770">
    <property type="term" value="C:late endosome"/>
    <property type="evidence" value="ECO:0007669"/>
    <property type="project" value="TreeGrafter"/>
</dbReference>
<dbReference type="AlphaFoldDB" id="A0AA88LY98"/>
<sequence length="131" mass="14393">MGAVIVFDITDSSTLKAAEDWKKDLDSKVCLDSGRPIPAVLLANKCDVTGIDEGMVSSLDGFCSDSSFVGWFQTSAKNNINIDEAGALLVKHMMLCDTDLPDEEHHWDGIKVSRASRESQSQSLCCWRPRL</sequence>
<dbReference type="Gene3D" id="3.40.50.300">
    <property type="entry name" value="P-loop containing nucleotide triphosphate hydrolases"/>
    <property type="match status" value="1"/>
</dbReference>
<proteinExistence type="inferred from homology"/>
<keyword evidence="5" id="KW-1185">Reference proteome</keyword>
<keyword evidence="3" id="KW-0342">GTP-binding</keyword>
<dbReference type="GO" id="GO:0090385">
    <property type="term" value="P:phagosome-lysosome fusion"/>
    <property type="evidence" value="ECO:0007669"/>
    <property type="project" value="TreeGrafter"/>
</dbReference>
<dbReference type="GO" id="GO:0045335">
    <property type="term" value="C:phagocytic vesicle"/>
    <property type="evidence" value="ECO:0007669"/>
    <property type="project" value="TreeGrafter"/>
</dbReference>
<dbReference type="PANTHER" id="PTHR47981">
    <property type="entry name" value="RAB FAMILY"/>
    <property type="match status" value="1"/>
</dbReference>
<dbReference type="InterPro" id="IPR001806">
    <property type="entry name" value="Small_GTPase"/>
</dbReference>
<dbReference type="SUPFAM" id="SSF52540">
    <property type="entry name" value="P-loop containing nucleoside triphosphate hydrolases"/>
    <property type="match status" value="1"/>
</dbReference>
<name>A0AA88LY98_CHASR</name>
<dbReference type="PRINTS" id="PR00449">
    <property type="entry name" value="RASTRNSFRMNG"/>
</dbReference>
<reference evidence="4" key="1">
    <citation type="submission" date="2023-07" db="EMBL/GenBank/DDBJ databases">
        <title>Chromosome-level Genome Assembly of Striped Snakehead (Channa striata).</title>
        <authorList>
            <person name="Liu H."/>
        </authorList>
    </citation>
    <scope>NUCLEOTIDE SEQUENCE</scope>
    <source>
        <strain evidence="4">Gz</strain>
        <tissue evidence="4">Muscle</tissue>
    </source>
</reference>
<dbReference type="Pfam" id="PF00071">
    <property type="entry name" value="Ras"/>
    <property type="match status" value="1"/>
</dbReference>